<dbReference type="RefSeq" id="WP_104725089.1">
    <property type="nucleotide sequence ID" value="NZ_FZNE01000015.1"/>
</dbReference>
<dbReference type="InterPro" id="IPR044084">
    <property type="entry name" value="AvModA-like_subst-bd"/>
</dbReference>
<dbReference type="NCBIfam" id="TIGR01256">
    <property type="entry name" value="modA"/>
    <property type="match status" value="1"/>
</dbReference>
<dbReference type="GO" id="GO:0015689">
    <property type="term" value="P:molybdate ion transport"/>
    <property type="evidence" value="ECO:0007669"/>
    <property type="project" value="InterPro"/>
</dbReference>
<dbReference type="AlphaFoldDB" id="A0A3D8IXF9"/>
<accession>A0A3D8IXF9</accession>
<dbReference type="GO" id="GO:0046872">
    <property type="term" value="F:metal ion binding"/>
    <property type="evidence" value="ECO:0007669"/>
    <property type="project" value="UniProtKB-KW"/>
</dbReference>
<feature type="binding site" evidence="4">
    <location>
        <position position="54"/>
    </location>
    <ligand>
        <name>molybdate</name>
        <dbReference type="ChEBI" id="CHEBI:36264"/>
    </ligand>
</feature>
<evidence type="ECO:0000256" key="1">
    <source>
        <dbReference type="ARBA" id="ARBA00009175"/>
    </source>
</evidence>
<keyword evidence="4" id="KW-0500">Molybdenum</keyword>
<dbReference type="InterPro" id="IPR005950">
    <property type="entry name" value="ModA"/>
</dbReference>
<dbReference type="Pfam" id="PF13531">
    <property type="entry name" value="SBP_bac_11"/>
    <property type="match status" value="1"/>
</dbReference>
<reference evidence="6 7" key="1">
    <citation type="submission" date="2018-04" db="EMBL/GenBank/DDBJ databases">
        <title>Novel Campyloabacter and Helicobacter Species and Strains.</title>
        <authorList>
            <person name="Mannion A.J."/>
            <person name="Shen Z."/>
            <person name="Fox J.G."/>
        </authorList>
    </citation>
    <scope>NUCLEOTIDE SEQUENCE [LARGE SCALE GENOMIC DNA]</scope>
    <source>
        <strain evidence="6 7">ATCC 700242</strain>
    </source>
</reference>
<gene>
    <name evidence="6" type="primary">modA</name>
    <name evidence="6" type="ORF">CQA62_03680</name>
</gene>
<dbReference type="PIRSF" id="PIRSF004846">
    <property type="entry name" value="ModA"/>
    <property type="match status" value="1"/>
</dbReference>
<evidence type="ECO:0000256" key="3">
    <source>
        <dbReference type="ARBA" id="ARBA00022729"/>
    </source>
</evidence>
<keyword evidence="3 5" id="KW-0732">Signal</keyword>
<dbReference type="Proteomes" id="UP000257067">
    <property type="component" value="Unassembled WGS sequence"/>
</dbReference>
<name>A0A3D8IXF9_9HELI</name>
<feature type="binding site" evidence="4">
    <location>
        <position position="161"/>
    </location>
    <ligand>
        <name>molybdate</name>
        <dbReference type="ChEBI" id="CHEBI:36264"/>
    </ligand>
</feature>
<dbReference type="InterPro" id="IPR050682">
    <property type="entry name" value="ModA/WtpA"/>
</dbReference>
<dbReference type="GO" id="GO:0030973">
    <property type="term" value="F:molybdate ion binding"/>
    <property type="evidence" value="ECO:0007669"/>
    <property type="project" value="InterPro"/>
</dbReference>
<keyword evidence="2 4" id="KW-0479">Metal-binding</keyword>
<sequence>MRVLFCCILFAFNLFAGELTILAAANLKNVLEVIKEEFVRNYPDEKITITYLSSGKAYAQIKNSFKADLFFSADEEKPQKLFDEGYALLQPQIYAQGKLVLCTASGINISTPYILKANKQIVHIALANPKLAPYGKAGVEYLKNMELYPLVEKKLVYGDSIGQALNFVKSGNAEVGLNALSLVIGDPSFSYLVLDPQYYSPIKQSFIILKNTQNPGLSRAFARFILSHDVQKIFERYGYTRGL</sequence>
<evidence type="ECO:0000313" key="7">
    <source>
        <dbReference type="Proteomes" id="UP000257067"/>
    </source>
</evidence>
<keyword evidence="7" id="KW-1185">Reference proteome</keyword>
<dbReference type="SUPFAM" id="SSF53850">
    <property type="entry name" value="Periplasmic binding protein-like II"/>
    <property type="match status" value="1"/>
</dbReference>
<dbReference type="EMBL" id="NXLU01000003">
    <property type="protein sequence ID" value="RDU69251.1"/>
    <property type="molecule type" value="Genomic_DNA"/>
</dbReference>
<comment type="similarity">
    <text evidence="1">Belongs to the bacterial solute-binding protein ModA family.</text>
</comment>
<dbReference type="PANTHER" id="PTHR30632">
    <property type="entry name" value="MOLYBDATE-BINDING PERIPLASMIC PROTEIN"/>
    <property type="match status" value="1"/>
</dbReference>
<dbReference type="PANTHER" id="PTHR30632:SF14">
    <property type="entry name" value="TUNGSTATE_MOLYBDATE_CHROMATE-BINDING PROTEIN MODA"/>
    <property type="match status" value="1"/>
</dbReference>
<dbReference type="Gene3D" id="3.40.190.10">
    <property type="entry name" value="Periplasmic binding protein-like II"/>
    <property type="match status" value="2"/>
</dbReference>
<dbReference type="CDD" id="cd13539">
    <property type="entry name" value="PBP2_AvModA"/>
    <property type="match status" value="1"/>
</dbReference>
<feature type="chain" id="PRO_5043181875" evidence="5">
    <location>
        <begin position="17"/>
        <end position="243"/>
    </location>
</feature>
<proteinExistence type="inferred from homology"/>
<comment type="caution">
    <text evidence="6">The sequence shown here is derived from an EMBL/GenBank/DDBJ whole genome shotgun (WGS) entry which is preliminary data.</text>
</comment>
<organism evidence="6 7">
    <name type="scientific">Helicobacter cholecystus</name>
    <dbReference type="NCBI Taxonomy" id="45498"/>
    <lineage>
        <taxon>Bacteria</taxon>
        <taxon>Pseudomonadati</taxon>
        <taxon>Campylobacterota</taxon>
        <taxon>Epsilonproteobacteria</taxon>
        <taxon>Campylobacterales</taxon>
        <taxon>Helicobacteraceae</taxon>
        <taxon>Helicobacter</taxon>
    </lineage>
</organism>
<evidence type="ECO:0000256" key="5">
    <source>
        <dbReference type="SAM" id="SignalP"/>
    </source>
</evidence>
<evidence type="ECO:0000256" key="2">
    <source>
        <dbReference type="ARBA" id="ARBA00022723"/>
    </source>
</evidence>
<protein>
    <submittedName>
        <fullName evidence="6">Molybdate ABC transporter substrate-binding protein</fullName>
    </submittedName>
</protein>
<feature type="signal peptide" evidence="5">
    <location>
        <begin position="1"/>
        <end position="16"/>
    </location>
</feature>
<evidence type="ECO:0000256" key="4">
    <source>
        <dbReference type="PIRSR" id="PIRSR004846-1"/>
    </source>
</evidence>
<evidence type="ECO:0000313" key="6">
    <source>
        <dbReference type="EMBL" id="RDU69251.1"/>
    </source>
</evidence>
<dbReference type="OrthoDB" id="9785015at2"/>